<accession>A0A0C2YW61</accession>
<name>A0A0C2YW61_HEBCY</name>
<dbReference type="AlphaFoldDB" id="A0A0C2YW61"/>
<sequence>MALKRHPPCQWAVSSPLFSEVRIDPVVYCLLDIVSRRIGREALCPPATPSARGCRHPALDFGW</sequence>
<reference evidence="2" key="2">
    <citation type="submission" date="2015-01" db="EMBL/GenBank/DDBJ databases">
        <title>Evolutionary Origins and Diversification of the Mycorrhizal Mutualists.</title>
        <authorList>
            <consortium name="DOE Joint Genome Institute"/>
            <consortium name="Mycorrhizal Genomics Consortium"/>
            <person name="Kohler A."/>
            <person name="Kuo A."/>
            <person name="Nagy L.G."/>
            <person name="Floudas D."/>
            <person name="Copeland A."/>
            <person name="Barry K.W."/>
            <person name="Cichocki N."/>
            <person name="Veneault-Fourrey C."/>
            <person name="LaButti K."/>
            <person name="Lindquist E.A."/>
            <person name="Lipzen A."/>
            <person name="Lundell T."/>
            <person name="Morin E."/>
            <person name="Murat C."/>
            <person name="Riley R."/>
            <person name="Ohm R."/>
            <person name="Sun H."/>
            <person name="Tunlid A."/>
            <person name="Henrissat B."/>
            <person name="Grigoriev I.V."/>
            <person name="Hibbett D.S."/>
            <person name="Martin F."/>
        </authorList>
    </citation>
    <scope>NUCLEOTIDE SEQUENCE [LARGE SCALE GENOMIC DNA]</scope>
    <source>
        <strain evidence="2">h7</strain>
    </source>
</reference>
<proteinExistence type="predicted"/>
<protein>
    <submittedName>
        <fullName evidence="1">Uncharacterized protein</fullName>
    </submittedName>
</protein>
<evidence type="ECO:0000313" key="2">
    <source>
        <dbReference type="Proteomes" id="UP000053424"/>
    </source>
</evidence>
<gene>
    <name evidence="1" type="ORF">M413DRAFT_441896</name>
</gene>
<organism evidence="1 2">
    <name type="scientific">Hebeloma cylindrosporum</name>
    <dbReference type="NCBI Taxonomy" id="76867"/>
    <lineage>
        <taxon>Eukaryota</taxon>
        <taxon>Fungi</taxon>
        <taxon>Dikarya</taxon>
        <taxon>Basidiomycota</taxon>
        <taxon>Agaricomycotina</taxon>
        <taxon>Agaricomycetes</taxon>
        <taxon>Agaricomycetidae</taxon>
        <taxon>Agaricales</taxon>
        <taxon>Agaricineae</taxon>
        <taxon>Hymenogastraceae</taxon>
        <taxon>Hebeloma</taxon>
    </lineage>
</organism>
<evidence type="ECO:0000313" key="1">
    <source>
        <dbReference type="EMBL" id="KIM45217.1"/>
    </source>
</evidence>
<dbReference type="Proteomes" id="UP000053424">
    <property type="component" value="Unassembled WGS sequence"/>
</dbReference>
<dbReference type="HOGENOM" id="CLU_2886045_0_0_1"/>
<keyword evidence="2" id="KW-1185">Reference proteome</keyword>
<dbReference type="EMBL" id="KN831772">
    <property type="protein sequence ID" value="KIM45217.1"/>
    <property type="molecule type" value="Genomic_DNA"/>
</dbReference>
<reference evidence="1 2" key="1">
    <citation type="submission" date="2014-04" db="EMBL/GenBank/DDBJ databases">
        <authorList>
            <consortium name="DOE Joint Genome Institute"/>
            <person name="Kuo A."/>
            <person name="Gay G."/>
            <person name="Dore J."/>
            <person name="Kohler A."/>
            <person name="Nagy L.G."/>
            <person name="Floudas D."/>
            <person name="Copeland A."/>
            <person name="Barry K.W."/>
            <person name="Cichocki N."/>
            <person name="Veneault-Fourrey C."/>
            <person name="LaButti K."/>
            <person name="Lindquist E.A."/>
            <person name="Lipzen A."/>
            <person name="Lundell T."/>
            <person name="Morin E."/>
            <person name="Murat C."/>
            <person name="Sun H."/>
            <person name="Tunlid A."/>
            <person name="Henrissat B."/>
            <person name="Grigoriev I.V."/>
            <person name="Hibbett D.S."/>
            <person name="Martin F."/>
            <person name="Nordberg H.P."/>
            <person name="Cantor M.N."/>
            <person name="Hua S.X."/>
        </authorList>
    </citation>
    <scope>NUCLEOTIDE SEQUENCE [LARGE SCALE GENOMIC DNA]</scope>
    <source>
        <strain evidence="2">h7</strain>
    </source>
</reference>